<organism evidence="1 2">
    <name type="scientific">Deinococcus petrolearius</name>
    <dbReference type="NCBI Taxonomy" id="1751295"/>
    <lineage>
        <taxon>Bacteria</taxon>
        <taxon>Thermotogati</taxon>
        <taxon>Deinococcota</taxon>
        <taxon>Deinococci</taxon>
        <taxon>Deinococcales</taxon>
        <taxon>Deinococcaceae</taxon>
        <taxon>Deinococcus</taxon>
    </lineage>
</organism>
<dbReference type="Proteomes" id="UP001595979">
    <property type="component" value="Unassembled WGS sequence"/>
</dbReference>
<evidence type="ECO:0000313" key="1">
    <source>
        <dbReference type="EMBL" id="MFC5849197.1"/>
    </source>
</evidence>
<accession>A0ABW1DM21</accession>
<gene>
    <name evidence="1" type="ORF">ACFPQ6_12845</name>
</gene>
<dbReference type="EMBL" id="JBHSOH010000015">
    <property type="protein sequence ID" value="MFC5849197.1"/>
    <property type="molecule type" value="Genomic_DNA"/>
</dbReference>
<name>A0ABW1DM21_9DEIO</name>
<evidence type="ECO:0008006" key="3">
    <source>
        <dbReference type="Google" id="ProtNLM"/>
    </source>
</evidence>
<sequence length="262" mass="29563">MATPTLYVHLIDDPTQPPVLDGDRGIVVSEVCRKARQAVPIESRHREAFMAAAADLRERLPITSALFSKESLHEIWDALDILMFQSTPSNTDAQRCRGVSGWYNNGIDQPMKLAPFVELYILPGHEARTPAAATHELGHFIRARAVWKEGTKPFIYKAYEEGLCENLVEREIGKGHVLHDVPLSYQDLIKLQTQLLRSVKDIEGSQAHEDFTLEGYRLGYYVVNDLIKNGHTLEDLFVLPLLNTQEIMLEGCRLLIDRSAST</sequence>
<evidence type="ECO:0000313" key="2">
    <source>
        <dbReference type="Proteomes" id="UP001595979"/>
    </source>
</evidence>
<comment type="caution">
    <text evidence="1">The sequence shown here is derived from an EMBL/GenBank/DDBJ whole genome shotgun (WGS) entry which is preliminary data.</text>
</comment>
<keyword evidence="2" id="KW-1185">Reference proteome</keyword>
<protein>
    <recommendedName>
        <fullName evidence="3">IrrE N-terminal-like domain-containing protein</fullName>
    </recommendedName>
</protein>
<reference evidence="2" key="1">
    <citation type="journal article" date="2019" name="Int. J. Syst. Evol. Microbiol.">
        <title>The Global Catalogue of Microorganisms (GCM) 10K type strain sequencing project: providing services to taxonomists for standard genome sequencing and annotation.</title>
        <authorList>
            <consortium name="The Broad Institute Genomics Platform"/>
            <consortium name="The Broad Institute Genome Sequencing Center for Infectious Disease"/>
            <person name="Wu L."/>
            <person name="Ma J."/>
        </authorList>
    </citation>
    <scope>NUCLEOTIDE SEQUENCE [LARGE SCALE GENOMIC DNA]</scope>
    <source>
        <strain evidence="2">CGMCC 1.15053</strain>
    </source>
</reference>
<dbReference type="RefSeq" id="WP_380050054.1">
    <property type="nucleotide sequence ID" value="NZ_JBHSOH010000015.1"/>
</dbReference>
<proteinExistence type="predicted"/>